<comment type="caution">
    <text evidence="3">The sequence shown here is derived from an EMBL/GenBank/DDBJ whole genome shotgun (WGS) entry which is preliminary data.</text>
</comment>
<protein>
    <recommendedName>
        <fullName evidence="5">SAP domain-containing protein</fullName>
    </recommendedName>
</protein>
<feature type="domain" description="SAP" evidence="1">
    <location>
        <begin position="71"/>
        <end position="103"/>
    </location>
</feature>
<evidence type="ECO:0000259" key="1">
    <source>
        <dbReference type="Pfam" id="PF02037"/>
    </source>
</evidence>
<sequence length="271" mass="29079">MGTWCYTVGGGGGVGAAAGGVASEPDAAGGADVVAGSIAGVAGAGSGVGAVVWGIAGVVGEFNGGKSLDVLKLNQCKAYLRKHSLRLSGTKATCIERIQEHWRLKDGNAEILYPKSSFVINCTGDACKGDVVLFMQRIFAKFDIVTRGANVIGKRIVAGRIVKESYGAAKQQHTFTVEILWSEGVQALPPLFPLRVKGRNLYRLKTFRQPWTDEAERSKVLDEKHKRGAAARHARAIAKFTNANKGRHYASIPLLALMKFPIKSYVQFKFS</sequence>
<dbReference type="Pfam" id="PF02037">
    <property type="entry name" value="SAP"/>
    <property type="match status" value="1"/>
</dbReference>
<accession>A0A9D5CWG9</accession>
<reference evidence="3" key="2">
    <citation type="journal article" date="2022" name="Hortic Res">
        <title>The genome of Dioscorea zingiberensis sheds light on the biosynthesis, origin and evolution of the medicinally important diosgenin saponins.</title>
        <authorList>
            <person name="Li Y."/>
            <person name="Tan C."/>
            <person name="Li Z."/>
            <person name="Guo J."/>
            <person name="Li S."/>
            <person name="Chen X."/>
            <person name="Wang C."/>
            <person name="Dai X."/>
            <person name="Yang H."/>
            <person name="Song W."/>
            <person name="Hou L."/>
            <person name="Xu J."/>
            <person name="Tong Z."/>
            <person name="Xu A."/>
            <person name="Yuan X."/>
            <person name="Wang W."/>
            <person name="Yang Q."/>
            <person name="Chen L."/>
            <person name="Sun Z."/>
            <person name="Wang K."/>
            <person name="Pan B."/>
            <person name="Chen J."/>
            <person name="Bao Y."/>
            <person name="Liu F."/>
            <person name="Qi X."/>
            <person name="Gang D.R."/>
            <person name="Wen J."/>
            <person name="Li J."/>
        </authorList>
    </citation>
    <scope>NUCLEOTIDE SEQUENCE</scope>
    <source>
        <strain evidence="3">Dzin_1.0</strain>
    </source>
</reference>
<dbReference type="AlphaFoldDB" id="A0A9D5CWG9"/>
<evidence type="ECO:0008006" key="5">
    <source>
        <dbReference type="Google" id="ProtNLM"/>
    </source>
</evidence>
<dbReference type="Pfam" id="PF24766">
    <property type="entry name" value="DUF7699"/>
    <property type="match status" value="1"/>
</dbReference>
<dbReference type="PANTHER" id="PTHR35323:SF2">
    <property type="entry name" value="SAP DOMAIN-CONTAINING PROTEIN"/>
    <property type="match status" value="1"/>
</dbReference>
<organism evidence="3 4">
    <name type="scientific">Dioscorea zingiberensis</name>
    <dbReference type="NCBI Taxonomy" id="325984"/>
    <lineage>
        <taxon>Eukaryota</taxon>
        <taxon>Viridiplantae</taxon>
        <taxon>Streptophyta</taxon>
        <taxon>Embryophyta</taxon>
        <taxon>Tracheophyta</taxon>
        <taxon>Spermatophyta</taxon>
        <taxon>Magnoliopsida</taxon>
        <taxon>Liliopsida</taxon>
        <taxon>Dioscoreales</taxon>
        <taxon>Dioscoreaceae</taxon>
        <taxon>Dioscorea</taxon>
    </lineage>
</organism>
<evidence type="ECO:0000313" key="3">
    <source>
        <dbReference type="EMBL" id="KAJ0980976.1"/>
    </source>
</evidence>
<proteinExistence type="predicted"/>
<evidence type="ECO:0000259" key="2">
    <source>
        <dbReference type="Pfam" id="PF24766"/>
    </source>
</evidence>
<keyword evidence="4" id="KW-1185">Reference proteome</keyword>
<dbReference type="InterPro" id="IPR056116">
    <property type="entry name" value="DUF7699"/>
</dbReference>
<dbReference type="PANTHER" id="PTHR35323">
    <property type="entry name" value="SAP DOMAIN-CONTAINING PROTEIN"/>
    <property type="match status" value="1"/>
</dbReference>
<dbReference type="OrthoDB" id="690722at2759"/>
<feature type="domain" description="DUF7699" evidence="2">
    <location>
        <begin position="127"/>
        <end position="211"/>
    </location>
</feature>
<dbReference type="Proteomes" id="UP001085076">
    <property type="component" value="Miscellaneous, Linkage group lg02"/>
</dbReference>
<name>A0A9D5CWG9_9LILI</name>
<gene>
    <name evidence="3" type="ORF">J5N97_009231</name>
</gene>
<reference evidence="3" key="1">
    <citation type="submission" date="2021-03" db="EMBL/GenBank/DDBJ databases">
        <authorList>
            <person name="Li Z."/>
            <person name="Yang C."/>
        </authorList>
    </citation>
    <scope>NUCLEOTIDE SEQUENCE</scope>
    <source>
        <strain evidence="3">Dzin_1.0</strain>
        <tissue evidence="3">Leaf</tissue>
    </source>
</reference>
<evidence type="ECO:0000313" key="4">
    <source>
        <dbReference type="Proteomes" id="UP001085076"/>
    </source>
</evidence>
<dbReference type="InterPro" id="IPR003034">
    <property type="entry name" value="SAP_dom"/>
</dbReference>
<dbReference type="EMBL" id="JAGGNH010000002">
    <property type="protein sequence ID" value="KAJ0980976.1"/>
    <property type="molecule type" value="Genomic_DNA"/>
</dbReference>